<organism evidence="2 3">
    <name type="scientific">Legionella brunensis</name>
    <dbReference type="NCBI Taxonomy" id="29422"/>
    <lineage>
        <taxon>Bacteria</taxon>
        <taxon>Pseudomonadati</taxon>
        <taxon>Pseudomonadota</taxon>
        <taxon>Gammaproteobacteria</taxon>
        <taxon>Legionellales</taxon>
        <taxon>Legionellaceae</taxon>
        <taxon>Legionella</taxon>
    </lineage>
</organism>
<comment type="caution">
    <text evidence="2">The sequence shown here is derived from an EMBL/GenBank/DDBJ whole genome shotgun (WGS) entry which is preliminary data.</text>
</comment>
<dbReference type="PATRIC" id="fig|29422.6.peg.2385"/>
<protein>
    <submittedName>
        <fullName evidence="2">Uncharacterized protein</fullName>
    </submittedName>
</protein>
<dbReference type="OrthoDB" id="5631492at2"/>
<evidence type="ECO:0000313" key="2">
    <source>
        <dbReference type="EMBL" id="KTC81718.1"/>
    </source>
</evidence>
<dbReference type="AlphaFoldDB" id="A0A0W0SE91"/>
<evidence type="ECO:0000256" key="1">
    <source>
        <dbReference type="SAM" id="SignalP"/>
    </source>
</evidence>
<keyword evidence="3" id="KW-1185">Reference proteome</keyword>
<accession>A0A0W0SE91</accession>
<proteinExistence type="predicted"/>
<gene>
    <name evidence="2" type="ORF">Lbru_2238</name>
</gene>
<feature type="chain" id="PRO_5006911896" evidence="1">
    <location>
        <begin position="22"/>
        <end position="89"/>
    </location>
</feature>
<name>A0A0W0SE91_9GAMM</name>
<sequence>MKNKIILAAFIPALSFSSVYAKQIFPAEIIGRDLLVPGMGWLGHVGISTTYMTSPDGMQKNADQVIEVLNENPVGQINYIDNFKKRSKY</sequence>
<keyword evidence="1" id="KW-0732">Signal</keyword>
<feature type="signal peptide" evidence="1">
    <location>
        <begin position="1"/>
        <end position="21"/>
    </location>
</feature>
<dbReference type="Proteomes" id="UP000054742">
    <property type="component" value="Unassembled WGS sequence"/>
</dbReference>
<dbReference type="RefSeq" id="WP_058442210.1">
    <property type="nucleotide sequence ID" value="NZ_CAAAHU010000002.1"/>
</dbReference>
<evidence type="ECO:0000313" key="3">
    <source>
        <dbReference type="Proteomes" id="UP000054742"/>
    </source>
</evidence>
<dbReference type="EMBL" id="LNXV01000029">
    <property type="protein sequence ID" value="KTC81718.1"/>
    <property type="molecule type" value="Genomic_DNA"/>
</dbReference>
<reference evidence="2 3" key="1">
    <citation type="submission" date="2015-11" db="EMBL/GenBank/DDBJ databases">
        <title>Genomic analysis of 38 Legionella species identifies large and diverse effector repertoires.</title>
        <authorList>
            <person name="Burstein D."/>
            <person name="Amaro F."/>
            <person name="Zusman T."/>
            <person name="Lifshitz Z."/>
            <person name="Cohen O."/>
            <person name="Gilbert J.A."/>
            <person name="Pupko T."/>
            <person name="Shuman H.A."/>
            <person name="Segal G."/>
        </authorList>
    </citation>
    <scope>NUCLEOTIDE SEQUENCE [LARGE SCALE GENOMIC DNA]</scope>
    <source>
        <strain evidence="2 3">ATCC 43878</strain>
    </source>
</reference>